<sequence>MASTQDTLAVGISRPTQRQRTRTGRPAITFLGGAGTVTGSKFLVEACPSGVLVDCGLFQGLAPLRRRNWQTPPLDLDRLDAVVLAHAHLDPCGYLPVLARAGWHGPVYATPGTVRLAAIVLADSAHLLMEEATHANAAGWSKHRPALPFYDERDAAKALRLLRPVDFGVPIELAEGISVEFGRAGHILGSAWAHLWLTGGGISRSLVASGDLGRPVHRVLRPPQPRPDCDALLLESTYGGRDHHDEHATERLAELVCRTIGRGGSVLIPAFAVDRTEVILVELAKLARAGAIPDVPVFVDSPMALASLRVYRQALQEGWPEIRPEFADAVDPFDPGHLAELHSVEESMSVNDPRMPSIIISASGMATGGRVLHHLTHLLPDRRHTILIVGFAAAGTRARQLAAGAREIKIHGRYVPVRADVEVLDAFSAYADASELVAWATAAPTPDATYLVHGEPDGAARLADRRREDHDWCAVLPRDGERVLV</sequence>
<dbReference type="AlphaFoldDB" id="A0A5B2XES4"/>
<protein>
    <submittedName>
        <fullName evidence="5">MBL fold metallo-hydrolase</fullName>
    </submittedName>
</protein>
<dbReference type="Gene3D" id="3.60.15.10">
    <property type="entry name" value="Ribonuclease Z/Hydroxyacylglutathione hydrolase-like"/>
    <property type="match status" value="1"/>
</dbReference>
<evidence type="ECO:0000256" key="2">
    <source>
        <dbReference type="SAM" id="MobiDB-lite"/>
    </source>
</evidence>
<dbReference type="RefSeq" id="WP_149850207.1">
    <property type="nucleotide sequence ID" value="NZ_VUOB01000024.1"/>
</dbReference>
<dbReference type="Pfam" id="PF07521">
    <property type="entry name" value="RMMBL"/>
    <property type="match status" value="1"/>
</dbReference>
<dbReference type="Gene3D" id="3.40.50.10890">
    <property type="match status" value="1"/>
</dbReference>
<feature type="region of interest" description="Disordered" evidence="2">
    <location>
        <begin position="1"/>
        <end position="24"/>
    </location>
</feature>
<name>A0A5B2XES4_9PSEU</name>
<dbReference type="SUPFAM" id="SSF56281">
    <property type="entry name" value="Metallo-hydrolase/oxidoreductase"/>
    <property type="match status" value="1"/>
</dbReference>
<accession>A0A5B2XES4</accession>
<dbReference type="SMART" id="SM00849">
    <property type="entry name" value="Lactamase_B"/>
    <property type="match status" value="1"/>
</dbReference>
<dbReference type="SMART" id="SM01027">
    <property type="entry name" value="Beta-Casp"/>
    <property type="match status" value="1"/>
</dbReference>
<evidence type="ECO:0000313" key="6">
    <source>
        <dbReference type="Proteomes" id="UP000323454"/>
    </source>
</evidence>
<reference evidence="5 6" key="2">
    <citation type="submission" date="2019-09" db="EMBL/GenBank/DDBJ databases">
        <authorList>
            <person name="Jin C."/>
        </authorList>
    </citation>
    <scope>NUCLEOTIDE SEQUENCE [LARGE SCALE GENOMIC DNA]</scope>
    <source>
        <strain evidence="5 6">AN110305</strain>
    </source>
</reference>
<dbReference type="InterPro" id="IPR050698">
    <property type="entry name" value="MBL"/>
</dbReference>
<dbReference type="CDD" id="cd16295">
    <property type="entry name" value="TTHA0252-CPSF-like_MBL-fold"/>
    <property type="match status" value="1"/>
</dbReference>
<dbReference type="Proteomes" id="UP000323454">
    <property type="component" value="Unassembled WGS sequence"/>
</dbReference>
<evidence type="ECO:0000313" key="5">
    <source>
        <dbReference type="EMBL" id="KAA2261853.1"/>
    </source>
</evidence>
<dbReference type="Pfam" id="PF10996">
    <property type="entry name" value="Beta-Casp"/>
    <property type="match status" value="1"/>
</dbReference>
<evidence type="ECO:0000259" key="4">
    <source>
        <dbReference type="SMART" id="SM01027"/>
    </source>
</evidence>
<dbReference type="InterPro" id="IPR001279">
    <property type="entry name" value="Metallo-B-lactamas"/>
</dbReference>
<dbReference type="OrthoDB" id="2971563at2"/>
<organism evidence="5 6">
    <name type="scientific">Solihabitans fulvus</name>
    <dbReference type="NCBI Taxonomy" id="1892852"/>
    <lineage>
        <taxon>Bacteria</taxon>
        <taxon>Bacillati</taxon>
        <taxon>Actinomycetota</taxon>
        <taxon>Actinomycetes</taxon>
        <taxon>Pseudonocardiales</taxon>
        <taxon>Pseudonocardiaceae</taxon>
        <taxon>Solihabitans</taxon>
    </lineage>
</organism>
<comment type="caution">
    <text evidence="5">The sequence shown here is derived from an EMBL/GenBank/DDBJ whole genome shotgun (WGS) entry which is preliminary data.</text>
</comment>
<proteinExistence type="predicted"/>
<dbReference type="InterPro" id="IPR022712">
    <property type="entry name" value="Beta_Casp"/>
</dbReference>
<feature type="domain" description="Metallo-beta-lactamase" evidence="3">
    <location>
        <begin position="38"/>
        <end position="243"/>
    </location>
</feature>
<dbReference type="GO" id="GO:0004521">
    <property type="term" value="F:RNA endonuclease activity"/>
    <property type="evidence" value="ECO:0007669"/>
    <property type="project" value="TreeGrafter"/>
</dbReference>
<evidence type="ECO:0000256" key="1">
    <source>
        <dbReference type="ARBA" id="ARBA00022801"/>
    </source>
</evidence>
<dbReference type="InterPro" id="IPR036866">
    <property type="entry name" value="RibonucZ/Hydroxyglut_hydro"/>
</dbReference>
<dbReference type="GO" id="GO:0016787">
    <property type="term" value="F:hydrolase activity"/>
    <property type="evidence" value="ECO:0007669"/>
    <property type="project" value="UniProtKB-KW"/>
</dbReference>
<dbReference type="EMBL" id="VUOB01000024">
    <property type="protein sequence ID" value="KAA2261853.1"/>
    <property type="molecule type" value="Genomic_DNA"/>
</dbReference>
<evidence type="ECO:0000259" key="3">
    <source>
        <dbReference type="SMART" id="SM00849"/>
    </source>
</evidence>
<dbReference type="InterPro" id="IPR011108">
    <property type="entry name" value="RMMBL"/>
</dbReference>
<gene>
    <name evidence="5" type="ORF">F0L68_15150</name>
</gene>
<dbReference type="PANTHER" id="PTHR11203:SF37">
    <property type="entry name" value="INTEGRATOR COMPLEX SUBUNIT 11"/>
    <property type="match status" value="1"/>
</dbReference>
<reference evidence="5 6" key="1">
    <citation type="submission" date="2019-09" db="EMBL/GenBank/DDBJ databases">
        <title>Goodfellowia gen. nov., a new genus of the Pseudonocardineae related to Actinoalloteichus, containing Goodfellowia coeruleoviolacea gen. nov., comb. nov. gen. nov., comb. nov.</title>
        <authorList>
            <person name="Labeda D."/>
        </authorList>
    </citation>
    <scope>NUCLEOTIDE SEQUENCE [LARGE SCALE GENOMIC DNA]</scope>
    <source>
        <strain evidence="5 6">AN110305</strain>
    </source>
</reference>
<feature type="domain" description="Beta-Casp" evidence="4">
    <location>
        <begin position="276"/>
        <end position="401"/>
    </location>
</feature>
<dbReference type="PANTHER" id="PTHR11203">
    <property type="entry name" value="CLEAVAGE AND POLYADENYLATION SPECIFICITY FACTOR FAMILY MEMBER"/>
    <property type="match status" value="1"/>
</dbReference>
<keyword evidence="6" id="KW-1185">Reference proteome</keyword>
<keyword evidence="1 5" id="KW-0378">Hydrolase</keyword>